<dbReference type="InterPro" id="IPR036412">
    <property type="entry name" value="HAD-like_sf"/>
</dbReference>
<sequence length="212" mass="23734">MAVIIFDLDGTLIDTGSIAVEAYRLVLSEFAYKPEEFPSEETMLKTFGLPDTEIWNTLLPKHTLEEQMIGFERAGERIDDEIRKRDILLPHARDVVHELHDRGYTLTTASNCGTSYLDAVMSSQGIGHLFDRPVCLESVHGTRKSDILRALISRYGEGEALFMIGDRYTDRDAALEVNIPFIGCDFGFGDTTELTGAVHLVKDLLGLLEYFA</sequence>
<dbReference type="SFLD" id="SFLDS00003">
    <property type="entry name" value="Haloacid_Dehalogenase"/>
    <property type="match status" value="1"/>
</dbReference>
<keyword evidence="2" id="KW-1185">Reference proteome</keyword>
<dbReference type="EMBL" id="JBDXSU010000007">
    <property type="protein sequence ID" value="MFB5190812.1"/>
    <property type="molecule type" value="Genomic_DNA"/>
</dbReference>
<protein>
    <submittedName>
        <fullName evidence="1">HAD family hydrolase</fullName>
        <ecNumber evidence="1">3.-.-.-</ecNumber>
    </submittedName>
</protein>
<reference evidence="1 2" key="1">
    <citation type="journal article" date="2024" name="Int. J. Mol. Sci.">
        <title>Exploration of Alicyclobacillus spp. Genome in Search of Antibiotic Resistance.</title>
        <authorList>
            <person name="Bucka-Kolendo J."/>
            <person name="Kiousi D.E."/>
            <person name="Dekowska A."/>
            <person name="Mikolajczuk-Szczyrba A."/>
            <person name="Karadedos D.M."/>
            <person name="Michael P."/>
            <person name="Galanis A."/>
            <person name="Sokolowska B."/>
        </authorList>
    </citation>
    <scope>NUCLEOTIDE SEQUENCE [LARGE SCALE GENOMIC DNA]</scope>
    <source>
        <strain evidence="1 2">KKP 3000</strain>
    </source>
</reference>
<dbReference type="PANTHER" id="PTHR43434:SF1">
    <property type="entry name" value="PHOSPHOGLYCOLATE PHOSPHATASE"/>
    <property type="match status" value="1"/>
</dbReference>
<dbReference type="Gene3D" id="3.40.50.1000">
    <property type="entry name" value="HAD superfamily/HAD-like"/>
    <property type="match status" value="1"/>
</dbReference>
<dbReference type="InterPro" id="IPR041492">
    <property type="entry name" value="HAD_2"/>
</dbReference>
<dbReference type="Proteomes" id="UP001579974">
    <property type="component" value="Unassembled WGS sequence"/>
</dbReference>
<dbReference type="SFLD" id="SFLDG01129">
    <property type="entry name" value="C1.5:_HAD__Beta-PGM__Phosphata"/>
    <property type="match status" value="1"/>
</dbReference>
<dbReference type="InterPro" id="IPR023198">
    <property type="entry name" value="PGP-like_dom2"/>
</dbReference>
<dbReference type="GO" id="GO:0016787">
    <property type="term" value="F:hydrolase activity"/>
    <property type="evidence" value="ECO:0007669"/>
    <property type="project" value="UniProtKB-KW"/>
</dbReference>
<dbReference type="SUPFAM" id="SSF56784">
    <property type="entry name" value="HAD-like"/>
    <property type="match status" value="1"/>
</dbReference>
<proteinExistence type="predicted"/>
<dbReference type="InterPro" id="IPR023214">
    <property type="entry name" value="HAD_sf"/>
</dbReference>
<dbReference type="PANTHER" id="PTHR43434">
    <property type="entry name" value="PHOSPHOGLYCOLATE PHOSPHATASE"/>
    <property type="match status" value="1"/>
</dbReference>
<comment type="caution">
    <text evidence="1">The sequence shown here is derived from an EMBL/GenBank/DDBJ whole genome shotgun (WGS) entry which is preliminary data.</text>
</comment>
<dbReference type="Pfam" id="PF13419">
    <property type="entry name" value="HAD_2"/>
    <property type="match status" value="1"/>
</dbReference>
<dbReference type="EC" id="3.-.-.-" evidence="1"/>
<dbReference type="Gene3D" id="1.10.150.240">
    <property type="entry name" value="Putative phosphatase, domain 2"/>
    <property type="match status" value="1"/>
</dbReference>
<dbReference type="InterPro" id="IPR050155">
    <property type="entry name" value="HAD-like_hydrolase_sf"/>
</dbReference>
<organism evidence="1 2">
    <name type="scientific">Alicyclobacillus fastidiosus</name>
    <dbReference type="NCBI Taxonomy" id="392011"/>
    <lineage>
        <taxon>Bacteria</taxon>
        <taxon>Bacillati</taxon>
        <taxon>Bacillota</taxon>
        <taxon>Bacilli</taxon>
        <taxon>Bacillales</taxon>
        <taxon>Alicyclobacillaceae</taxon>
        <taxon>Alicyclobacillus</taxon>
    </lineage>
</organism>
<accession>A0ABV5AF48</accession>
<evidence type="ECO:0000313" key="2">
    <source>
        <dbReference type="Proteomes" id="UP001579974"/>
    </source>
</evidence>
<keyword evidence="1" id="KW-0378">Hydrolase</keyword>
<name>A0ABV5AF48_9BACL</name>
<gene>
    <name evidence="1" type="ORF">KKP3000_004298</name>
</gene>
<dbReference type="RefSeq" id="WP_275474420.1">
    <property type="nucleotide sequence ID" value="NZ_CP162940.1"/>
</dbReference>
<evidence type="ECO:0000313" key="1">
    <source>
        <dbReference type="EMBL" id="MFB5190812.1"/>
    </source>
</evidence>